<dbReference type="GO" id="GO:0018104">
    <property type="term" value="P:peptidoglycan-protein cross-linking"/>
    <property type="evidence" value="ECO:0007669"/>
    <property type="project" value="TreeGrafter"/>
</dbReference>
<dbReference type="GO" id="GO:0005576">
    <property type="term" value="C:extracellular region"/>
    <property type="evidence" value="ECO:0007669"/>
    <property type="project" value="TreeGrafter"/>
</dbReference>
<comment type="similarity">
    <text evidence="2">Belongs to the YkuD family.</text>
</comment>
<keyword evidence="3" id="KW-0328">Glycosyltransferase</keyword>
<dbReference type="InterPro" id="IPR050979">
    <property type="entry name" value="LD-transpeptidase"/>
</dbReference>
<keyword evidence="8 9" id="KW-0961">Cell wall biogenesis/degradation</keyword>
<accession>A0A6L3AXV0</accession>
<feature type="active site" description="Nucleophile" evidence="9">
    <location>
        <position position="203"/>
    </location>
</feature>
<dbReference type="SUPFAM" id="SSF141523">
    <property type="entry name" value="L,D-transpeptidase catalytic domain-like"/>
    <property type="match status" value="1"/>
</dbReference>
<dbReference type="PROSITE" id="PS52029">
    <property type="entry name" value="LD_TPASE"/>
    <property type="match status" value="1"/>
</dbReference>
<name>A0A6L3AXV0_AZOBR</name>
<dbReference type="Proteomes" id="UP000476837">
    <property type="component" value="Unassembled WGS sequence"/>
</dbReference>
<dbReference type="GO" id="GO:0071555">
    <property type="term" value="P:cell wall organization"/>
    <property type="evidence" value="ECO:0007669"/>
    <property type="project" value="UniProtKB-UniRule"/>
</dbReference>
<comment type="pathway">
    <text evidence="1 9">Cell wall biogenesis; peptidoglycan biosynthesis.</text>
</comment>
<feature type="signal peptide" evidence="10">
    <location>
        <begin position="1"/>
        <end position="20"/>
    </location>
</feature>
<dbReference type="Pfam" id="PF03734">
    <property type="entry name" value="YkuD"/>
    <property type="match status" value="1"/>
</dbReference>
<comment type="caution">
    <text evidence="12">The sequence shown here is derived from an EMBL/GenBank/DDBJ whole genome shotgun (WGS) entry which is preliminary data.</text>
</comment>
<evidence type="ECO:0000256" key="6">
    <source>
        <dbReference type="ARBA" id="ARBA00022960"/>
    </source>
</evidence>
<keyword evidence="5" id="KW-0378">Hydrolase</keyword>
<keyword evidence="10" id="KW-0732">Signal</keyword>
<dbReference type="RefSeq" id="WP_149166350.1">
    <property type="nucleotide sequence ID" value="NZ_QOKV01000013.1"/>
</dbReference>
<dbReference type="EMBL" id="QOKV01000013">
    <property type="protein sequence ID" value="KAA0683242.1"/>
    <property type="molecule type" value="Genomic_DNA"/>
</dbReference>
<feature type="chain" id="PRO_5026826875" description="L,D-TPase catalytic domain-containing protein" evidence="10">
    <location>
        <begin position="21"/>
        <end position="448"/>
    </location>
</feature>
<dbReference type="InterPro" id="IPR005490">
    <property type="entry name" value="LD_TPept_cat_dom"/>
</dbReference>
<keyword evidence="4" id="KW-0808">Transferase</keyword>
<evidence type="ECO:0000256" key="1">
    <source>
        <dbReference type="ARBA" id="ARBA00004752"/>
    </source>
</evidence>
<dbReference type="GO" id="GO:0016757">
    <property type="term" value="F:glycosyltransferase activity"/>
    <property type="evidence" value="ECO:0007669"/>
    <property type="project" value="UniProtKB-KW"/>
</dbReference>
<dbReference type="PANTHER" id="PTHR30582">
    <property type="entry name" value="L,D-TRANSPEPTIDASE"/>
    <property type="match status" value="1"/>
</dbReference>
<organism evidence="12 13">
    <name type="scientific">Azospirillum brasilense</name>
    <dbReference type="NCBI Taxonomy" id="192"/>
    <lineage>
        <taxon>Bacteria</taxon>
        <taxon>Pseudomonadati</taxon>
        <taxon>Pseudomonadota</taxon>
        <taxon>Alphaproteobacteria</taxon>
        <taxon>Rhodospirillales</taxon>
        <taxon>Azospirillaceae</taxon>
        <taxon>Azospirillum</taxon>
    </lineage>
</organism>
<keyword evidence="7 9" id="KW-0573">Peptidoglycan synthesis</keyword>
<dbReference type="GO" id="GO:0008360">
    <property type="term" value="P:regulation of cell shape"/>
    <property type="evidence" value="ECO:0007669"/>
    <property type="project" value="UniProtKB-UniRule"/>
</dbReference>
<evidence type="ECO:0000256" key="9">
    <source>
        <dbReference type="PROSITE-ProRule" id="PRU01373"/>
    </source>
</evidence>
<dbReference type="UniPathway" id="UPA00219"/>
<proteinExistence type="inferred from homology"/>
<evidence type="ECO:0000256" key="5">
    <source>
        <dbReference type="ARBA" id="ARBA00022801"/>
    </source>
</evidence>
<keyword evidence="6 9" id="KW-0133">Cell shape</keyword>
<feature type="active site" description="Proton donor/acceptor" evidence="9">
    <location>
        <position position="187"/>
    </location>
</feature>
<dbReference type="CDD" id="cd16913">
    <property type="entry name" value="YkuD_like"/>
    <property type="match status" value="1"/>
</dbReference>
<feature type="domain" description="L,D-TPase catalytic" evidence="11">
    <location>
        <begin position="97"/>
        <end position="227"/>
    </location>
</feature>
<evidence type="ECO:0000256" key="4">
    <source>
        <dbReference type="ARBA" id="ARBA00022679"/>
    </source>
</evidence>
<reference evidence="12 13" key="1">
    <citation type="submission" date="2018-07" db="EMBL/GenBank/DDBJ databases">
        <title>Genome sequence of Roseomonas fauriae ATCC 49958.</title>
        <authorList>
            <person name="Sant'Anna F.H."/>
            <person name="Baldani J.I."/>
            <person name="Zilli J.E."/>
            <person name="Reis V.M."/>
            <person name="Hartmann A."/>
            <person name="Cruz L."/>
            <person name="de Souza E.M."/>
            <person name="de Oliveira Pedrosa F."/>
            <person name="Passaglia L.M.P."/>
        </authorList>
    </citation>
    <scope>NUCLEOTIDE SEQUENCE [LARGE SCALE GENOMIC DNA]</scope>
    <source>
        <strain evidence="12 13">ATCC 49958</strain>
    </source>
</reference>
<evidence type="ECO:0000259" key="11">
    <source>
        <dbReference type="PROSITE" id="PS52029"/>
    </source>
</evidence>
<evidence type="ECO:0000256" key="2">
    <source>
        <dbReference type="ARBA" id="ARBA00005992"/>
    </source>
</evidence>
<evidence type="ECO:0000256" key="8">
    <source>
        <dbReference type="ARBA" id="ARBA00023316"/>
    </source>
</evidence>
<dbReference type="InterPro" id="IPR038063">
    <property type="entry name" value="Transpep_catalytic_dom"/>
</dbReference>
<protein>
    <recommendedName>
        <fullName evidence="11">L,D-TPase catalytic domain-containing protein</fullName>
    </recommendedName>
</protein>
<evidence type="ECO:0000256" key="3">
    <source>
        <dbReference type="ARBA" id="ARBA00022676"/>
    </source>
</evidence>
<sequence length="448" mass="48724">MTVGAAVLFRSIGSVVTALAALAFAPVPVAAADIIGPLPFGILFASADDTLADIAIDNDLGYTEIIMANPAIDPWLPGDRTLVVLPTAHILPSGGRSGIVINLAEQRLYHFARGKPPASFPVGIGAEAANLRTGSTYVRAKRVNPPWMPSTRMREEDPDLPPYVPPGPDNPLGPKALYLGWTGIIVHGTNKPYGVGRRVSHGCFRLHNRDIGRLYEEVPIGTQIRVVDEPVKLGWVGDSLYIEVHLTTRQADALEETGRFDPPDFPNLEAIVARAAGRAASRVDWGAVHKAVEEQRGLPRPILRGSSDTEPLRVFRRLPVLRRWGHHDETVITRIRPRGPRARVADGVRVKTSPRRRDPYIPASDKAGAVQRRRWRCASALSCVFLSCALLSPVSHVPRTKSGLPERPSHSMQLIIAEPFRLAAGFGRTAVSAQDAVSIAPAPWHREA</sequence>
<dbReference type="GO" id="GO:0071972">
    <property type="term" value="F:peptidoglycan L,D-transpeptidase activity"/>
    <property type="evidence" value="ECO:0007669"/>
    <property type="project" value="TreeGrafter"/>
</dbReference>
<evidence type="ECO:0000256" key="10">
    <source>
        <dbReference type="SAM" id="SignalP"/>
    </source>
</evidence>
<dbReference type="PANTHER" id="PTHR30582:SF24">
    <property type="entry name" value="L,D-TRANSPEPTIDASE ERFK_SRFK-RELATED"/>
    <property type="match status" value="1"/>
</dbReference>
<evidence type="ECO:0000256" key="7">
    <source>
        <dbReference type="ARBA" id="ARBA00022984"/>
    </source>
</evidence>
<dbReference type="AlphaFoldDB" id="A0A6L3AXV0"/>
<evidence type="ECO:0000313" key="12">
    <source>
        <dbReference type="EMBL" id="KAA0683242.1"/>
    </source>
</evidence>
<dbReference type="Gene3D" id="2.40.440.10">
    <property type="entry name" value="L,D-transpeptidase catalytic domain-like"/>
    <property type="match status" value="1"/>
</dbReference>
<evidence type="ECO:0000313" key="13">
    <source>
        <dbReference type="Proteomes" id="UP000476837"/>
    </source>
</evidence>
<gene>
    <name evidence="12" type="ORF">DS837_19780</name>
</gene>